<keyword evidence="3" id="KW-1185">Reference proteome</keyword>
<dbReference type="Proteomes" id="UP001056610">
    <property type="component" value="Chromosome"/>
</dbReference>
<gene>
    <name evidence="2" type="ORF">M5I08_02990</name>
</gene>
<sequence>MPRPGVPADPRGSPFYTKRPGTGELIRRGALRSLTDSRGRTAYDIRCERDLKANTVKGVAVQQRKFLVLRERYLKPPPSPLAPEQIRALDKHLGEVIDSRIRGVLYDGRDPRKVLRYPPVEIMHEVPDQQIWFPVPGMYGGFHITLLEDILDVKSWCRIVGGSGQAHLITSEGAILVDEGFV</sequence>
<dbReference type="RefSeq" id="WP_249763468.1">
    <property type="nucleotide sequence ID" value="NZ_CP097320.1"/>
</dbReference>
<protein>
    <submittedName>
        <fullName evidence="2">Uncharacterized protein</fullName>
    </submittedName>
</protein>
<organism evidence="2 3">
    <name type="scientific">Candidatus Mycobacterium methanotrophicum</name>
    <dbReference type="NCBI Taxonomy" id="2943498"/>
    <lineage>
        <taxon>Bacteria</taxon>
        <taxon>Bacillati</taxon>
        <taxon>Actinomycetota</taxon>
        <taxon>Actinomycetes</taxon>
        <taxon>Mycobacteriales</taxon>
        <taxon>Mycobacteriaceae</taxon>
        <taxon>Mycobacterium</taxon>
    </lineage>
</organism>
<name>A0ABY4QR58_9MYCO</name>
<evidence type="ECO:0000313" key="2">
    <source>
        <dbReference type="EMBL" id="UQX13379.1"/>
    </source>
</evidence>
<evidence type="ECO:0000256" key="1">
    <source>
        <dbReference type="SAM" id="MobiDB-lite"/>
    </source>
</evidence>
<feature type="region of interest" description="Disordered" evidence="1">
    <location>
        <begin position="1"/>
        <end position="22"/>
    </location>
</feature>
<dbReference type="EMBL" id="CP097320">
    <property type="protein sequence ID" value="UQX13379.1"/>
    <property type="molecule type" value="Genomic_DNA"/>
</dbReference>
<evidence type="ECO:0000313" key="3">
    <source>
        <dbReference type="Proteomes" id="UP001056610"/>
    </source>
</evidence>
<reference evidence="2" key="1">
    <citation type="submission" date="2022-05" db="EMBL/GenBank/DDBJ databases">
        <title>A methanotrophic Mycobacterium dominates a cave microbial ecosystem.</title>
        <authorList>
            <person name="Van Spanning R.J.M."/>
            <person name="Guan Q."/>
            <person name="Melkonian C."/>
            <person name="Gallant J."/>
            <person name="Polerecky L."/>
            <person name="Flot J.-F."/>
            <person name="Brandt B.W."/>
            <person name="Braster M."/>
            <person name="Iturbe Espinoza P."/>
            <person name="Aerts J."/>
            <person name="Meima-Franke M."/>
            <person name="Piersma S.R."/>
            <person name="Bunduc C."/>
            <person name="Ummels R."/>
            <person name="Pain A."/>
            <person name="Fleming E.J."/>
            <person name="van der Wel N."/>
            <person name="Gherman V.D."/>
            <person name="Sarbu S.M."/>
            <person name="Bodelier P.L.E."/>
            <person name="Bitter W."/>
        </authorList>
    </citation>
    <scope>NUCLEOTIDE SEQUENCE</scope>
    <source>
        <strain evidence="2">Sulfur Cave</strain>
    </source>
</reference>
<proteinExistence type="predicted"/>
<accession>A0ABY4QR58</accession>